<feature type="region of interest" description="Disordered" evidence="2">
    <location>
        <begin position="50"/>
        <end position="131"/>
    </location>
</feature>
<evidence type="ECO:0000313" key="5">
    <source>
        <dbReference type="Proteomes" id="UP000011083"/>
    </source>
</evidence>
<proteinExistence type="inferred from homology"/>
<dbReference type="InterPro" id="IPR007125">
    <property type="entry name" value="H2A/H2B/H3"/>
</dbReference>
<dbReference type="Proteomes" id="UP000011083">
    <property type="component" value="Unassembled WGS sequence"/>
</dbReference>
<feature type="compositionally biased region" description="Basic residues" evidence="2">
    <location>
        <begin position="57"/>
        <end position="74"/>
    </location>
</feature>
<dbReference type="EMBL" id="KB007805">
    <property type="protein sequence ID" value="ELR25487.1"/>
    <property type="molecule type" value="Genomic_DNA"/>
</dbReference>
<comment type="similarity">
    <text evidence="1">Belongs to the histone H3 family.</text>
</comment>
<dbReference type="AlphaFoldDB" id="L8HJV2"/>
<dbReference type="VEuPathDB" id="AmoebaDB:ACA1_295730"/>
<accession>L8HJV2</accession>
<dbReference type="InterPro" id="IPR000164">
    <property type="entry name" value="Histone_H3/CENP-A"/>
</dbReference>
<protein>
    <submittedName>
        <fullName evidence="4">Core histone h2a/h2b/h3/h4 superfamily protein</fullName>
    </submittedName>
</protein>
<evidence type="ECO:0000313" key="4">
    <source>
        <dbReference type="EMBL" id="ELR25487.1"/>
    </source>
</evidence>
<evidence type="ECO:0000256" key="2">
    <source>
        <dbReference type="SAM" id="MobiDB-lite"/>
    </source>
</evidence>
<feature type="domain" description="Core Histone H2A/H2B/H3" evidence="3">
    <location>
        <begin position="152"/>
        <end position="220"/>
    </location>
</feature>
<dbReference type="InterPro" id="IPR009072">
    <property type="entry name" value="Histone-fold"/>
</dbReference>
<organism evidence="4 5">
    <name type="scientific">Acanthamoeba castellanii (strain ATCC 30010 / Neff)</name>
    <dbReference type="NCBI Taxonomy" id="1257118"/>
    <lineage>
        <taxon>Eukaryota</taxon>
        <taxon>Amoebozoa</taxon>
        <taxon>Discosea</taxon>
        <taxon>Longamoebia</taxon>
        <taxon>Centramoebida</taxon>
        <taxon>Acanthamoebidae</taxon>
        <taxon>Acanthamoeba</taxon>
    </lineage>
</organism>
<dbReference type="KEGG" id="acan:ACA1_295730"/>
<evidence type="ECO:0000259" key="3">
    <source>
        <dbReference type="Pfam" id="PF00125"/>
    </source>
</evidence>
<keyword evidence="5" id="KW-1185">Reference proteome</keyword>
<dbReference type="GeneID" id="14926544"/>
<dbReference type="GO" id="GO:0003677">
    <property type="term" value="F:DNA binding"/>
    <property type="evidence" value="ECO:0007669"/>
    <property type="project" value="InterPro"/>
</dbReference>
<evidence type="ECO:0000256" key="1">
    <source>
        <dbReference type="ARBA" id="ARBA00010343"/>
    </source>
</evidence>
<sequence length="227" mass="24778">MGEIDAVGDCRLLLFRCSSAQRPIKLSAAILTTAPCRLLVVFKISASDHKPDNFMRVKPHARKSTGGRKPHWVPHPRTPQMRKGDPPTPASTPSTPQSSTSSPSSSSSSSSFYTASSSLREAGRPIQMQRERCSQAARKSLFGRRPSYRHSPGSLALREIRKYQKSTDTLIPKATFSRLTRQLTLEIKPGHRWTKTAVDALQQAAEAFVVGVLEEANLAAGGSELVA</sequence>
<reference evidence="4 5" key="1">
    <citation type="journal article" date="2013" name="Genome Biol.">
        <title>Genome of Acanthamoeba castellanii highlights extensive lateral gene transfer and early evolution of tyrosine kinase signaling.</title>
        <authorList>
            <person name="Clarke M."/>
            <person name="Lohan A.J."/>
            <person name="Liu B."/>
            <person name="Lagkouvardos I."/>
            <person name="Roy S."/>
            <person name="Zafar N."/>
            <person name="Bertelli C."/>
            <person name="Schilde C."/>
            <person name="Kianianmomeni A."/>
            <person name="Burglin T.R."/>
            <person name="Frech C."/>
            <person name="Turcotte B."/>
            <person name="Kopec K.O."/>
            <person name="Synnott J.M."/>
            <person name="Choo C."/>
            <person name="Paponov I."/>
            <person name="Finkler A."/>
            <person name="Soon Heng Tan C."/>
            <person name="Hutchins A.P."/>
            <person name="Weinmeier T."/>
            <person name="Rattei T."/>
            <person name="Chu J.S."/>
            <person name="Gimenez G."/>
            <person name="Irimia M."/>
            <person name="Rigden D.J."/>
            <person name="Fitzpatrick D.A."/>
            <person name="Lorenzo-Morales J."/>
            <person name="Bateman A."/>
            <person name="Chiu C.H."/>
            <person name="Tang P."/>
            <person name="Hegemann P."/>
            <person name="Fromm H."/>
            <person name="Raoult D."/>
            <person name="Greub G."/>
            <person name="Miranda-Saavedra D."/>
            <person name="Chen N."/>
            <person name="Nash P."/>
            <person name="Ginger M.L."/>
            <person name="Horn M."/>
            <person name="Schaap P."/>
            <person name="Caler L."/>
            <person name="Loftus B."/>
        </authorList>
    </citation>
    <scope>NUCLEOTIDE SEQUENCE [LARGE SCALE GENOMIC DNA]</scope>
    <source>
        <strain evidence="4 5">Neff</strain>
    </source>
</reference>
<dbReference type="Pfam" id="PF00125">
    <property type="entry name" value="Histone"/>
    <property type="match status" value="1"/>
</dbReference>
<dbReference type="GO" id="GO:0000786">
    <property type="term" value="C:nucleosome"/>
    <property type="evidence" value="ECO:0007669"/>
    <property type="project" value="InterPro"/>
</dbReference>
<dbReference type="STRING" id="1257118.L8HJV2"/>
<dbReference type="SUPFAM" id="SSF47113">
    <property type="entry name" value="Histone-fold"/>
    <property type="match status" value="1"/>
</dbReference>
<gene>
    <name evidence="4" type="ORF">ACA1_295730</name>
</gene>
<dbReference type="PANTHER" id="PTHR11426">
    <property type="entry name" value="HISTONE H3"/>
    <property type="match status" value="1"/>
</dbReference>
<dbReference type="GO" id="GO:0030527">
    <property type="term" value="F:structural constituent of chromatin"/>
    <property type="evidence" value="ECO:0007669"/>
    <property type="project" value="InterPro"/>
</dbReference>
<feature type="compositionally biased region" description="Low complexity" evidence="2">
    <location>
        <begin position="91"/>
        <end position="118"/>
    </location>
</feature>
<name>L8HJV2_ACACF</name>
<dbReference type="RefSeq" id="XP_004368242.1">
    <property type="nucleotide sequence ID" value="XM_004368185.1"/>
</dbReference>
<dbReference type="GO" id="GO:0046982">
    <property type="term" value="F:protein heterodimerization activity"/>
    <property type="evidence" value="ECO:0007669"/>
    <property type="project" value="InterPro"/>
</dbReference>
<dbReference type="Gene3D" id="1.10.20.10">
    <property type="entry name" value="Histone, subunit A"/>
    <property type="match status" value="1"/>
</dbReference>
<dbReference type="SMART" id="SM00428">
    <property type="entry name" value="H3"/>
    <property type="match status" value="1"/>
</dbReference>